<name>A0ACD5GN41_9CYAN</name>
<evidence type="ECO:0000313" key="1">
    <source>
        <dbReference type="EMBL" id="XPM62074.1"/>
    </source>
</evidence>
<organism evidence="1 2">
    <name type="scientific">Desertifilum tharense IPPAS B-1220</name>
    <dbReference type="NCBI Taxonomy" id="1781255"/>
    <lineage>
        <taxon>Bacteria</taxon>
        <taxon>Bacillati</taxon>
        <taxon>Cyanobacteriota</taxon>
        <taxon>Cyanophyceae</taxon>
        <taxon>Desertifilales</taxon>
        <taxon>Desertifilaceae</taxon>
        <taxon>Desertifilum</taxon>
    </lineage>
</organism>
<dbReference type="EMBL" id="CP182909">
    <property type="protein sequence ID" value="XPM62074.1"/>
    <property type="molecule type" value="Genomic_DNA"/>
</dbReference>
<dbReference type="Proteomes" id="UP000095472">
    <property type="component" value="Chromosome"/>
</dbReference>
<keyword evidence="2" id="KW-1185">Reference proteome</keyword>
<accession>A0ACD5GN41</accession>
<sequence length="180" mass="19515">MKRHYLAGSFSLLALLASSAYWSASAVTFTPPPLIAHPVKRRAAHRGAICSFLPLPIARPVKQRAAHRGAICLRLLAITAHPVRRRAVHPGTCLPPTDNGAPNQATGGASRNLFAPRPITAHPIRRRAAHPGTCLRPLPITAHPIRRRAAHRVITCLRPLLITALPNEHRVVLPALARTT</sequence>
<evidence type="ECO:0000313" key="2">
    <source>
        <dbReference type="Proteomes" id="UP000095472"/>
    </source>
</evidence>
<reference evidence="1 2" key="1">
    <citation type="journal article" date="2016" name="Genome Announc.">
        <title>Draft Genome Sequence of the Thermotolerant Cyanobacterium Desertifilum sp. IPPAS B-1220.</title>
        <authorList>
            <person name="Mironov K.S."/>
            <person name="Sinetova M.A."/>
            <person name="Bolatkhan K."/>
            <person name="Zayadan B.K."/>
            <person name="Ustinova V.V."/>
            <person name="Kupriyanova E.V."/>
            <person name="Skrypnik A.N."/>
            <person name="Gogoleva N.E."/>
            <person name="Gogolev Y.V."/>
            <person name="Los D.A."/>
        </authorList>
    </citation>
    <scope>NUCLEOTIDE SEQUENCE [LARGE SCALE GENOMIC DNA]</scope>
    <source>
        <strain evidence="1 2">IPPAS B-1220</strain>
    </source>
</reference>
<gene>
    <name evidence="1" type="ORF">BH720_019525</name>
</gene>
<proteinExistence type="predicted"/>
<protein>
    <submittedName>
        <fullName evidence="1">Uncharacterized protein</fullName>
    </submittedName>
</protein>